<dbReference type="EMBL" id="JAWXYG010000009">
    <property type="protein sequence ID" value="KAK4262355.1"/>
    <property type="molecule type" value="Genomic_DNA"/>
</dbReference>
<dbReference type="PANTHER" id="PTHR47947">
    <property type="entry name" value="CYTOCHROME P450 82C3-RELATED"/>
    <property type="match status" value="1"/>
</dbReference>
<comment type="caution">
    <text evidence="7">The sequence shown here is derived from an EMBL/GenBank/DDBJ whole genome shotgun (WGS) entry which is preliminary data.</text>
</comment>
<keyword evidence="4" id="KW-0408">Iron</keyword>
<keyword evidence="3" id="KW-0560">Oxidoreductase</keyword>
<feature type="region of interest" description="Disordered" evidence="6">
    <location>
        <begin position="1"/>
        <end position="29"/>
    </location>
</feature>
<dbReference type="AlphaFoldDB" id="A0AAE1K2Q6"/>
<sequence>MTFNTIMRMTTGKRLQRSDDSEVGDNEEARQGREMIIEMMKLGGANNPAEFSPVLRWFDFQNLEKRLKLLAIRVDTFLQGLVDEHRYGNHKSVKTPYMIDHLLTLQPSQPEYYTDQIIKDLIRVSM</sequence>
<dbReference type="GO" id="GO:0005506">
    <property type="term" value="F:iron ion binding"/>
    <property type="evidence" value="ECO:0007669"/>
    <property type="project" value="InterPro"/>
</dbReference>
<dbReference type="GO" id="GO:0016705">
    <property type="term" value="F:oxidoreductase activity, acting on paired donors, with incorporation or reduction of molecular oxygen"/>
    <property type="evidence" value="ECO:0007669"/>
    <property type="project" value="InterPro"/>
</dbReference>
<evidence type="ECO:0000256" key="5">
    <source>
        <dbReference type="ARBA" id="ARBA00023033"/>
    </source>
</evidence>
<evidence type="ECO:0000256" key="2">
    <source>
        <dbReference type="ARBA" id="ARBA00022723"/>
    </source>
</evidence>
<evidence type="ECO:0000313" key="8">
    <source>
        <dbReference type="Proteomes" id="UP001293593"/>
    </source>
</evidence>
<evidence type="ECO:0000313" key="7">
    <source>
        <dbReference type="EMBL" id="KAK4262355.1"/>
    </source>
</evidence>
<evidence type="ECO:0000256" key="4">
    <source>
        <dbReference type="ARBA" id="ARBA00023004"/>
    </source>
</evidence>
<name>A0AAE1K2Q6_9FABA</name>
<dbReference type="InterPro" id="IPR036396">
    <property type="entry name" value="Cyt_P450_sf"/>
</dbReference>
<dbReference type="PANTHER" id="PTHR47947:SF24">
    <property type="entry name" value="ISOFLAVONE 2'-HYDROXYLASE-LIKE"/>
    <property type="match status" value="1"/>
</dbReference>
<evidence type="ECO:0000256" key="3">
    <source>
        <dbReference type="ARBA" id="ARBA00023002"/>
    </source>
</evidence>
<organism evidence="7 8">
    <name type="scientific">Acacia crassicarpa</name>
    <name type="common">northern wattle</name>
    <dbReference type="NCBI Taxonomy" id="499986"/>
    <lineage>
        <taxon>Eukaryota</taxon>
        <taxon>Viridiplantae</taxon>
        <taxon>Streptophyta</taxon>
        <taxon>Embryophyta</taxon>
        <taxon>Tracheophyta</taxon>
        <taxon>Spermatophyta</taxon>
        <taxon>Magnoliopsida</taxon>
        <taxon>eudicotyledons</taxon>
        <taxon>Gunneridae</taxon>
        <taxon>Pentapetalae</taxon>
        <taxon>rosids</taxon>
        <taxon>fabids</taxon>
        <taxon>Fabales</taxon>
        <taxon>Fabaceae</taxon>
        <taxon>Caesalpinioideae</taxon>
        <taxon>mimosoid clade</taxon>
        <taxon>Acacieae</taxon>
        <taxon>Acacia</taxon>
    </lineage>
</organism>
<dbReference type="InterPro" id="IPR050651">
    <property type="entry name" value="Plant_Cytochrome_P450_Monoox"/>
</dbReference>
<evidence type="ECO:0000256" key="1">
    <source>
        <dbReference type="ARBA" id="ARBA00022617"/>
    </source>
</evidence>
<keyword evidence="2" id="KW-0479">Metal-binding</keyword>
<keyword evidence="5" id="KW-0503">Monooxygenase</keyword>
<dbReference type="GO" id="GO:0004497">
    <property type="term" value="F:monooxygenase activity"/>
    <property type="evidence" value="ECO:0007669"/>
    <property type="project" value="UniProtKB-KW"/>
</dbReference>
<protein>
    <submittedName>
        <fullName evidence="7">Uncharacterized protein</fullName>
    </submittedName>
</protein>
<gene>
    <name evidence="7" type="ORF">QN277_027925</name>
</gene>
<evidence type="ECO:0000256" key="6">
    <source>
        <dbReference type="SAM" id="MobiDB-lite"/>
    </source>
</evidence>
<dbReference type="SUPFAM" id="SSF48264">
    <property type="entry name" value="Cytochrome P450"/>
    <property type="match status" value="1"/>
</dbReference>
<proteinExistence type="predicted"/>
<dbReference type="Gene3D" id="1.10.630.10">
    <property type="entry name" value="Cytochrome P450"/>
    <property type="match status" value="1"/>
</dbReference>
<reference evidence="7" key="1">
    <citation type="submission" date="2023-10" db="EMBL/GenBank/DDBJ databases">
        <title>Chromosome-level genome of the transformable northern wattle, Acacia crassicarpa.</title>
        <authorList>
            <person name="Massaro I."/>
            <person name="Sinha N.R."/>
            <person name="Poethig S."/>
            <person name="Leichty A.R."/>
        </authorList>
    </citation>
    <scope>NUCLEOTIDE SEQUENCE</scope>
    <source>
        <strain evidence="7">Acra3RX</strain>
        <tissue evidence="7">Leaf</tissue>
    </source>
</reference>
<keyword evidence="1" id="KW-0349">Heme</keyword>
<accession>A0AAE1K2Q6</accession>
<dbReference type="GO" id="GO:0020037">
    <property type="term" value="F:heme binding"/>
    <property type="evidence" value="ECO:0007669"/>
    <property type="project" value="InterPro"/>
</dbReference>
<dbReference type="Proteomes" id="UP001293593">
    <property type="component" value="Unassembled WGS sequence"/>
</dbReference>
<keyword evidence="8" id="KW-1185">Reference proteome</keyword>